<feature type="non-terminal residue" evidence="1">
    <location>
        <position position="95"/>
    </location>
</feature>
<keyword evidence="2" id="KW-1185">Reference proteome</keyword>
<sequence>FDINESYDLFRAFPIMSLTEHPSKLNHVAVCASCKTTAKHHSASTLAPIPEELNYHYNRLMADFIVNSSNTTLPIKFSDPNLEAILFTDLFPNGY</sequence>
<proteinExistence type="predicted"/>
<comment type="caution">
    <text evidence="1">The sequence shown here is derived from an EMBL/GenBank/DDBJ whole genome shotgun (WGS) entry which is preliminary data.</text>
</comment>
<gene>
    <name evidence="1" type="ORF">RFULGI_LOCUS17646</name>
</gene>
<feature type="non-terminal residue" evidence="1">
    <location>
        <position position="1"/>
    </location>
</feature>
<dbReference type="OrthoDB" id="2436479at2759"/>
<protein>
    <submittedName>
        <fullName evidence="1">2038_t:CDS:1</fullName>
    </submittedName>
</protein>
<evidence type="ECO:0000313" key="1">
    <source>
        <dbReference type="EMBL" id="CAG8800207.1"/>
    </source>
</evidence>
<name>A0A9N9JW27_9GLOM</name>
<dbReference type="Proteomes" id="UP000789396">
    <property type="component" value="Unassembled WGS sequence"/>
</dbReference>
<organism evidence="1 2">
    <name type="scientific">Racocetra fulgida</name>
    <dbReference type="NCBI Taxonomy" id="60492"/>
    <lineage>
        <taxon>Eukaryota</taxon>
        <taxon>Fungi</taxon>
        <taxon>Fungi incertae sedis</taxon>
        <taxon>Mucoromycota</taxon>
        <taxon>Glomeromycotina</taxon>
        <taxon>Glomeromycetes</taxon>
        <taxon>Diversisporales</taxon>
        <taxon>Gigasporaceae</taxon>
        <taxon>Racocetra</taxon>
    </lineage>
</organism>
<dbReference type="AlphaFoldDB" id="A0A9N9JW27"/>
<accession>A0A9N9JW27</accession>
<evidence type="ECO:0000313" key="2">
    <source>
        <dbReference type="Proteomes" id="UP000789396"/>
    </source>
</evidence>
<reference evidence="1" key="1">
    <citation type="submission" date="2021-06" db="EMBL/GenBank/DDBJ databases">
        <authorList>
            <person name="Kallberg Y."/>
            <person name="Tangrot J."/>
            <person name="Rosling A."/>
        </authorList>
    </citation>
    <scope>NUCLEOTIDE SEQUENCE</scope>
    <source>
        <strain evidence="1">IN212</strain>
    </source>
</reference>
<dbReference type="EMBL" id="CAJVPZ010070916">
    <property type="protein sequence ID" value="CAG8800207.1"/>
    <property type="molecule type" value="Genomic_DNA"/>
</dbReference>